<accession>A0A087TX21</accession>
<gene>
    <name evidence="2" type="ORF">X975_21087</name>
</gene>
<proteinExistence type="predicted"/>
<dbReference type="AlphaFoldDB" id="A0A087TX21"/>
<name>A0A087TX21_STEMI</name>
<evidence type="ECO:0000313" key="2">
    <source>
        <dbReference type="EMBL" id="KFM69660.1"/>
    </source>
</evidence>
<dbReference type="PROSITE" id="PS51257">
    <property type="entry name" value="PROKAR_LIPOPROTEIN"/>
    <property type="match status" value="1"/>
</dbReference>
<keyword evidence="3" id="KW-1185">Reference proteome</keyword>
<evidence type="ECO:0000256" key="1">
    <source>
        <dbReference type="SAM" id="SignalP"/>
    </source>
</evidence>
<keyword evidence="1" id="KW-0732">Signal</keyword>
<feature type="signal peptide" evidence="1">
    <location>
        <begin position="1"/>
        <end position="27"/>
    </location>
</feature>
<organism evidence="2 3">
    <name type="scientific">Stegodyphus mimosarum</name>
    <name type="common">African social velvet spider</name>
    <dbReference type="NCBI Taxonomy" id="407821"/>
    <lineage>
        <taxon>Eukaryota</taxon>
        <taxon>Metazoa</taxon>
        <taxon>Ecdysozoa</taxon>
        <taxon>Arthropoda</taxon>
        <taxon>Chelicerata</taxon>
        <taxon>Arachnida</taxon>
        <taxon>Araneae</taxon>
        <taxon>Araneomorphae</taxon>
        <taxon>Entelegynae</taxon>
        <taxon>Eresoidea</taxon>
        <taxon>Eresidae</taxon>
        <taxon>Stegodyphus</taxon>
    </lineage>
</organism>
<dbReference type="EMBL" id="KK117147">
    <property type="protein sequence ID" value="KFM69660.1"/>
    <property type="molecule type" value="Genomic_DNA"/>
</dbReference>
<dbReference type="Proteomes" id="UP000054359">
    <property type="component" value="Unassembled WGS sequence"/>
</dbReference>
<sequence length="81" mass="9337">MLRVQTSRKCLLQFIIILLGISSCSLPIQDNSLDQPINISECSHKCNSTVLRFKFFKMQGIDIFSSLFRKMEDGLLRIIWG</sequence>
<evidence type="ECO:0000313" key="3">
    <source>
        <dbReference type="Proteomes" id="UP000054359"/>
    </source>
</evidence>
<feature type="non-terminal residue" evidence="2">
    <location>
        <position position="81"/>
    </location>
</feature>
<reference evidence="2 3" key="1">
    <citation type="submission" date="2013-11" db="EMBL/GenBank/DDBJ databases">
        <title>Genome sequencing of Stegodyphus mimosarum.</title>
        <authorList>
            <person name="Bechsgaard J."/>
        </authorList>
    </citation>
    <scope>NUCLEOTIDE SEQUENCE [LARGE SCALE GENOMIC DNA]</scope>
</reference>
<protein>
    <submittedName>
        <fullName evidence="2">Uncharacterized protein</fullName>
    </submittedName>
</protein>
<feature type="chain" id="PRO_5001830005" evidence="1">
    <location>
        <begin position="28"/>
        <end position="81"/>
    </location>
</feature>